<dbReference type="Proteomes" id="UP001163324">
    <property type="component" value="Chromosome 2"/>
</dbReference>
<sequence>MPFTLELPDRFAFVLATASSTFMVNYLHMFLTVKHRKASGLQYPIAYATQEQAAKSPAAHAFNCAQRAHANFIENQPSFLGALLIYGLKNPTTAAILGATWVIGRIIYAIGYTSGGPQGRVFGSLLSQVGDLSLRCLALYTSINWSLEQL</sequence>
<protein>
    <submittedName>
        <fullName evidence="1">Uncharacterized protein</fullName>
    </submittedName>
</protein>
<reference evidence="1" key="1">
    <citation type="submission" date="2022-10" db="EMBL/GenBank/DDBJ databases">
        <title>Complete Genome of Trichothecium roseum strain YXFP-22015, a Plant Pathogen Isolated from Citrus.</title>
        <authorList>
            <person name="Wang Y."/>
            <person name="Zhu L."/>
        </authorList>
    </citation>
    <scope>NUCLEOTIDE SEQUENCE</scope>
    <source>
        <strain evidence="1">YXFP-22015</strain>
    </source>
</reference>
<gene>
    <name evidence="1" type="ORF">N3K66_002261</name>
</gene>
<comment type="caution">
    <text evidence="1">The sequence shown here is derived from an EMBL/GenBank/DDBJ whole genome shotgun (WGS) entry which is preliminary data.</text>
</comment>
<dbReference type="EMBL" id="CM047941">
    <property type="protein sequence ID" value="KAI9902909.1"/>
    <property type="molecule type" value="Genomic_DNA"/>
</dbReference>
<proteinExistence type="predicted"/>
<keyword evidence="2" id="KW-1185">Reference proteome</keyword>
<accession>A0ACC0V9N9</accession>
<evidence type="ECO:0000313" key="1">
    <source>
        <dbReference type="EMBL" id="KAI9902909.1"/>
    </source>
</evidence>
<name>A0ACC0V9N9_9HYPO</name>
<evidence type="ECO:0000313" key="2">
    <source>
        <dbReference type="Proteomes" id="UP001163324"/>
    </source>
</evidence>
<organism evidence="1 2">
    <name type="scientific">Trichothecium roseum</name>
    <dbReference type="NCBI Taxonomy" id="47278"/>
    <lineage>
        <taxon>Eukaryota</taxon>
        <taxon>Fungi</taxon>
        <taxon>Dikarya</taxon>
        <taxon>Ascomycota</taxon>
        <taxon>Pezizomycotina</taxon>
        <taxon>Sordariomycetes</taxon>
        <taxon>Hypocreomycetidae</taxon>
        <taxon>Hypocreales</taxon>
        <taxon>Hypocreales incertae sedis</taxon>
        <taxon>Trichothecium</taxon>
    </lineage>
</organism>